<dbReference type="AlphaFoldDB" id="A0AB36R9U4"/>
<evidence type="ECO:0000313" key="3">
    <source>
        <dbReference type="Proteomes" id="UP000216215"/>
    </source>
</evidence>
<keyword evidence="1" id="KW-1133">Transmembrane helix</keyword>
<comment type="caution">
    <text evidence="2">The sequence shown here is derived from an EMBL/GenBank/DDBJ whole genome shotgun (WGS) entry which is preliminary data.</text>
</comment>
<dbReference type="Proteomes" id="UP000216215">
    <property type="component" value="Unassembled WGS sequence"/>
</dbReference>
<organism evidence="2 3">
    <name type="scientific">Mesorhizobium mediterraneum</name>
    <dbReference type="NCBI Taxonomy" id="43617"/>
    <lineage>
        <taxon>Bacteria</taxon>
        <taxon>Pseudomonadati</taxon>
        <taxon>Pseudomonadota</taxon>
        <taxon>Alphaproteobacteria</taxon>
        <taxon>Hyphomicrobiales</taxon>
        <taxon>Phyllobacteriaceae</taxon>
        <taxon>Mesorhizobium</taxon>
    </lineage>
</organism>
<name>A0AB36R9U4_9HYPH</name>
<proteinExistence type="predicted"/>
<gene>
    <name evidence="2" type="ORF">CIT25_14095</name>
</gene>
<evidence type="ECO:0000313" key="2">
    <source>
        <dbReference type="EMBL" id="PAQ01219.1"/>
    </source>
</evidence>
<dbReference type="RefSeq" id="WP_095485176.1">
    <property type="nucleotide sequence ID" value="NZ_NPKI01000017.1"/>
</dbReference>
<protein>
    <submittedName>
        <fullName evidence="2">Uncharacterized protein</fullName>
    </submittedName>
</protein>
<evidence type="ECO:0000256" key="1">
    <source>
        <dbReference type="SAM" id="Phobius"/>
    </source>
</evidence>
<feature type="transmembrane region" description="Helical" evidence="1">
    <location>
        <begin position="20"/>
        <end position="39"/>
    </location>
</feature>
<keyword evidence="1" id="KW-0472">Membrane</keyword>
<accession>A0AB36R9U4</accession>
<reference evidence="3" key="1">
    <citation type="submission" date="2017-08" db="EMBL/GenBank/DDBJ databases">
        <title>Mesorhizobium wenxinae sp. nov., a novel rhizobial species isolated from root nodules of chickpea (Cicer arietinum L.).</title>
        <authorList>
            <person name="Zhang J."/>
        </authorList>
    </citation>
    <scope>NUCLEOTIDE SEQUENCE [LARGE SCALE GENOMIC DNA]</scope>
    <source>
        <strain evidence="3">USDA 3392</strain>
    </source>
</reference>
<keyword evidence="1" id="KW-0812">Transmembrane</keyword>
<dbReference type="EMBL" id="NPKI01000017">
    <property type="protein sequence ID" value="PAQ01219.1"/>
    <property type="molecule type" value="Genomic_DNA"/>
</dbReference>
<sequence>MDADFVVSPVDPWPCKTPSMRGLVAFVPLLATLAVVIAAKTINAYPMVCFMAQSFCRKRAFERSATTDYRVEFTGTFPRIYIFVILMRSRG</sequence>
<keyword evidence="3" id="KW-1185">Reference proteome</keyword>